<evidence type="ECO:0000259" key="3">
    <source>
        <dbReference type="Pfam" id="PF02769"/>
    </source>
</evidence>
<dbReference type="CDD" id="cd02197">
    <property type="entry name" value="HypE"/>
    <property type="match status" value="1"/>
</dbReference>
<dbReference type="SUPFAM" id="SSF55326">
    <property type="entry name" value="PurM N-terminal domain-like"/>
    <property type="match status" value="1"/>
</dbReference>
<evidence type="ECO:0000259" key="2">
    <source>
        <dbReference type="Pfam" id="PF00586"/>
    </source>
</evidence>
<dbReference type="InterPro" id="IPR036921">
    <property type="entry name" value="PurM-like_N_sf"/>
</dbReference>
<dbReference type="SUPFAM" id="SSF56042">
    <property type="entry name" value="PurM C-terminal domain-like"/>
    <property type="match status" value="1"/>
</dbReference>
<dbReference type="AlphaFoldDB" id="A0A250KMS5"/>
<evidence type="ECO:0000256" key="1">
    <source>
        <dbReference type="ARBA" id="ARBA00006243"/>
    </source>
</evidence>
<dbReference type="Gene3D" id="3.30.1330.10">
    <property type="entry name" value="PurM-like, N-terminal domain"/>
    <property type="match status" value="1"/>
</dbReference>
<dbReference type="InterPro" id="IPR011854">
    <property type="entry name" value="HypE"/>
</dbReference>
<dbReference type="Pfam" id="PF02769">
    <property type="entry name" value="AIRS_C"/>
    <property type="match status" value="1"/>
</dbReference>
<dbReference type="InterPro" id="IPR010918">
    <property type="entry name" value="PurM-like_C_dom"/>
</dbReference>
<dbReference type="PANTHER" id="PTHR30303">
    <property type="entry name" value="HYDROGENASE ISOENZYMES FORMATION PROTEIN HYPE"/>
    <property type="match status" value="1"/>
</dbReference>
<dbReference type="InterPro" id="IPR016188">
    <property type="entry name" value="PurM-like_N"/>
</dbReference>
<dbReference type="GO" id="GO:0051604">
    <property type="term" value="P:protein maturation"/>
    <property type="evidence" value="ECO:0007669"/>
    <property type="project" value="TreeGrafter"/>
</dbReference>
<dbReference type="KEGG" id="mmai:sS8_0881"/>
<proteinExistence type="inferred from homology"/>
<comment type="similarity">
    <text evidence="1">Belongs to the HypE family.</text>
</comment>
<feature type="domain" description="PurM-like C-terminal" evidence="3">
    <location>
        <begin position="183"/>
        <end position="334"/>
    </location>
</feature>
<dbReference type="Pfam" id="PF00586">
    <property type="entry name" value="AIRS"/>
    <property type="match status" value="1"/>
</dbReference>
<sequence>MPPEAMSEKTENTLSACPMPIGQYTQIVMAHGGGGRLMQQLLERLVRPAFANPHLDQRHDSTVFEVGGNRLAFTTDGYVVKPLFFPGGDIGKLAVCGTLNDLAMSGAKPLFLSAALVIEEGFPVNDLARVLASMNATAQAAGAAIVTGDTKVVENGKGDGLYIATSGIGLIEHGLQIAPAGIREGDAILLSGDIGRHGVAIIAEREGLGFETTVESDCADLSGLVGQLLRAGVELHCLRDLTRGGLAAAVLELAGDAGFDMELSESAIPVAAPVRSACEILGFDPLYVANEGRMVLFVPASAVGRALDVLHAHPLGHDACLIGRVGSVGKGKVSLRNPYDIVRVLDLPSGEQLPRIC</sequence>
<dbReference type="Gene3D" id="3.90.650.10">
    <property type="entry name" value="PurM-like C-terminal domain"/>
    <property type="match status" value="1"/>
</dbReference>
<keyword evidence="5" id="KW-1185">Reference proteome</keyword>
<evidence type="ECO:0000313" key="5">
    <source>
        <dbReference type="Proteomes" id="UP000266313"/>
    </source>
</evidence>
<dbReference type="InterPro" id="IPR036676">
    <property type="entry name" value="PurM-like_C_sf"/>
</dbReference>
<reference evidence="4 5" key="1">
    <citation type="submission" date="2016-12" db="EMBL/GenBank/DDBJ databases">
        <title>Genome sequencing of Methylocaldum marinum.</title>
        <authorList>
            <person name="Takeuchi M."/>
            <person name="Kamagata Y."/>
            <person name="Hiraoka S."/>
            <person name="Oshima K."/>
            <person name="Hattori M."/>
            <person name="Iwasaki W."/>
        </authorList>
    </citation>
    <scope>NUCLEOTIDE SEQUENCE [LARGE SCALE GENOMIC DNA]</scope>
    <source>
        <strain evidence="4 5">S8</strain>
    </source>
</reference>
<organism evidence="4 5">
    <name type="scientific">Methylocaldum marinum</name>
    <dbReference type="NCBI Taxonomy" id="1432792"/>
    <lineage>
        <taxon>Bacteria</taxon>
        <taxon>Pseudomonadati</taxon>
        <taxon>Pseudomonadota</taxon>
        <taxon>Gammaproteobacteria</taxon>
        <taxon>Methylococcales</taxon>
        <taxon>Methylococcaceae</taxon>
        <taxon>Methylocaldum</taxon>
    </lineage>
</organism>
<dbReference type="EMBL" id="AP017928">
    <property type="protein sequence ID" value="BBA32846.1"/>
    <property type="molecule type" value="Genomic_DNA"/>
</dbReference>
<evidence type="ECO:0000313" key="4">
    <source>
        <dbReference type="EMBL" id="BBA32846.1"/>
    </source>
</evidence>
<name>A0A250KMS5_9GAMM</name>
<dbReference type="PIRSF" id="PIRSF005644">
    <property type="entry name" value="Hdrgns_mtr_HypE"/>
    <property type="match status" value="1"/>
</dbReference>
<dbReference type="PANTHER" id="PTHR30303:SF0">
    <property type="entry name" value="CARBAMOYL DEHYDRATASE HYPE"/>
    <property type="match status" value="1"/>
</dbReference>
<feature type="domain" description="PurM-like N-terminal" evidence="2">
    <location>
        <begin position="59"/>
        <end position="171"/>
    </location>
</feature>
<accession>A0A250KMS5</accession>
<dbReference type="Proteomes" id="UP000266313">
    <property type="component" value="Chromosome"/>
</dbReference>
<gene>
    <name evidence="4" type="ORF">sS8_0881</name>
</gene>
<protein>
    <submittedName>
        <fullName evidence="4">Hydrogenase expression/formation protein HypE</fullName>
    </submittedName>
</protein>
<dbReference type="NCBIfam" id="TIGR02124">
    <property type="entry name" value="hypE"/>
    <property type="match status" value="1"/>
</dbReference>